<dbReference type="RefSeq" id="WP_275475418.1">
    <property type="nucleotide sequence ID" value="NZ_CP162940.1"/>
</dbReference>
<organism evidence="2 3">
    <name type="scientific">Alicyclobacillus fastidiosus</name>
    <dbReference type="NCBI Taxonomy" id="392011"/>
    <lineage>
        <taxon>Bacteria</taxon>
        <taxon>Bacillati</taxon>
        <taxon>Bacillota</taxon>
        <taxon>Bacilli</taxon>
        <taxon>Bacillales</taxon>
        <taxon>Alicyclobacillaceae</taxon>
        <taxon>Alicyclobacillus</taxon>
    </lineage>
</organism>
<evidence type="ECO:0000313" key="3">
    <source>
        <dbReference type="Proteomes" id="UP001579974"/>
    </source>
</evidence>
<dbReference type="Proteomes" id="UP001579974">
    <property type="component" value="Unassembled WGS sequence"/>
</dbReference>
<protein>
    <submittedName>
        <fullName evidence="2">Uncharacterized protein</fullName>
    </submittedName>
</protein>
<name>A0ABV5AB79_9BACL</name>
<feature type="chain" id="PRO_5045927761" evidence="1">
    <location>
        <begin position="28"/>
        <end position="70"/>
    </location>
</feature>
<reference evidence="2 3" key="1">
    <citation type="journal article" date="2024" name="Int. J. Mol. Sci.">
        <title>Exploration of Alicyclobacillus spp. Genome in Search of Antibiotic Resistance.</title>
        <authorList>
            <person name="Bucka-Kolendo J."/>
            <person name="Kiousi D.E."/>
            <person name="Dekowska A."/>
            <person name="Mikolajczuk-Szczyrba A."/>
            <person name="Karadedos D.M."/>
            <person name="Michael P."/>
            <person name="Galanis A."/>
            <person name="Sokolowska B."/>
        </authorList>
    </citation>
    <scope>NUCLEOTIDE SEQUENCE [LARGE SCALE GENOMIC DNA]</scope>
    <source>
        <strain evidence="2 3">KKP 3000</strain>
    </source>
</reference>
<feature type="signal peptide" evidence="1">
    <location>
        <begin position="1"/>
        <end position="27"/>
    </location>
</feature>
<accession>A0ABV5AB79</accession>
<proteinExistence type="predicted"/>
<sequence>MFSLKKSLVIGTLATTSFLALPALASADTLGAQQCNSPFNISTEVEGNDLIITVTYPGGQIVIDPPVVLS</sequence>
<dbReference type="EMBL" id="JBDXSU010000003">
    <property type="protein sequence ID" value="MFB5189519.1"/>
    <property type="molecule type" value="Genomic_DNA"/>
</dbReference>
<evidence type="ECO:0000256" key="1">
    <source>
        <dbReference type="SAM" id="SignalP"/>
    </source>
</evidence>
<keyword evidence="1" id="KW-0732">Signal</keyword>
<comment type="caution">
    <text evidence="2">The sequence shown here is derived from an EMBL/GenBank/DDBJ whole genome shotgun (WGS) entry which is preliminary data.</text>
</comment>
<evidence type="ECO:0000313" key="2">
    <source>
        <dbReference type="EMBL" id="MFB5189519.1"/>
    </source>
</evidence>
<gene>
    <name evidence="2" type="ORF">KKP3000_002791</name>
</gene>
<keyword evidence="3" id="KW-1185">Reference proteome</keyword>